<organism evidence="2 3">
    <name type="scientific">Paracoccus shanxieyensis</name>
    <dbReference type="NCBI Taxonomy" id="2675752"/>
    <lineage>
        <taxon>Bacteria</taxon>
        <taxon>Pseudomonadati</taxon>
        <taxon>Pseudomonadota</taxon>
        <taxon>Alphaproteobacteria</taxon>
        <taxon>Rhodobacterales</taxon>
        <taxon>Paracoccaceae</taxon>
        <taxon>Paracoccus</taxon>
    </lineage>
</organism>
<name>A0A6L6J2K7_9RHOB</name>
<dbReference type="InterPro" id="IPR014591">
    <property type="entry name" value="UCP034455"/>
</dbReference>
<feature type="transmembrane region" description="Helical" evidence="1">
    <location>
        <begin position="104"/>
        <end position="122"/>
    </location>
</feature>
<evidence type="ECO:0000313" key="2">
    <source>
        <dbReference type="EMBL" id="MTH66131.1"/>
    </source>
</evidence>
<comment type="caution">
    <text evidence="2">The sequence shown here is derived from an EMBL/GenBank/DDBJ whole genome shotgun (WGS) entry which is preliminary data.</text>
</comment>
<dbReference type="Proteomes" id="UP000478740">
    <property type="component" value="Unassembled WGS sequence"/>
</dbReference>
<keyword evidence="1" id="KW-1133">Transmembrane helix</keyword>
<sequence>MRIAEDDIRRVFRVSLWLKGLHSLAEVFGGLALVFLSHELIVKFATALTRAELMEDPRDLVANTLRKAAEGFTADAQSFAAWYLFSHGLIKLVLVVAVLTNRVWAYPAFIAAMIGFIAYQVYRMTFDITFVLVTITMLDLIVLVLAWHEYRFIRRSKALQQEGHQ</sequence>
<dbReference type="RefSeq" id="WP_131389910.1">
    <property type="nucleotide sequence ID" value="NZ_WMIH01000023.1"/>
</dbReference>
<dbReference type="Pfam" id="PF09900">
    <property type="entry name" value="DUF2127"/>
    <property type="match status" value="1"/>
</dbReference>
<keyword evidence="1" id="KW-0812">Transmembrane</keyword>
<dbReference type="EMBL" id="WMII01000022">
    <property type="protein sequence ID" value="MTH66131.1"/>
    <property type="molecule type" value="Genomic_DNA"/>
</dbReference>
<accession>A0A6L6J2K7</accession>
<protein>
    <submittedName>
        <fullName evidence="2">DUF2127 domain-containing protein</fullName>
    </submittedName>
</protein>
<reference evidence="2 3" key="1">
    <citation type="submission" date="2019-11" db="EMBL/GenBank/DDBJ databases">
        <authorList>
            <person name="Dong K."/>
        </authorList>
    </citation>
    <scope>NUCLEOTIDE SEQUENCE [LARGE SCALE GENOMIC DNA]</scope>
    <source>
        <strain evidence="2 3">DK608</strain>
    </source>
</reference>
<evidence type="ECO:0000313" key="3">
    <source>
        <dbReference type="Proteomes" id="UP000478740"/>
    </source>
</evidence>
<feature type="transmembrane region" description="Helical" evidence="1">
    <location>
        <begin position="80"/>
        <end position="99"/>
    </location>
</feature>
<keyword evidence="3" id="KW-1185">Reference proteome</keyword>
<proteinExistence type="predicted"/>
<feature type="transmembrane region" description="Helical" evidence="1">
    <location>
        <begin position="21"/>
        <end position="41"/>
    </location>
</feature>
<gene>
    <name evidence="2" type="ORF">GL284_17855</name>
</gene>
<keyword evidence="1" id="KW-0472">Membrane</keyword>
<dbReference type="InterPro" id="IPR021125">
    <property type="entry name" value="DUF2127"/>
</dbReference>
<feature type="transmembrane region" description="Helical" evidence="1">
    <location>
        <begin position="128"/>
        <end position="147"/>
    </location>
</feature>
<dbReference type="AlphaFoldDB" id="A0A6L6J2K7"/>
<dbReference type="PIRSF" id="PIRSF034455">
    <property type="entry name" value="UCP034455"/>
    <property type="match status" value="1"/>
</dbReference>
<evidence type="ECO:0000256" key="1">
    <source>
        <dbReference type="SAM" id="Phobius"/>
    </source>
</evidence>